<comment type="subcellular location">
    <subcellularLocation>
        <location evidence="1">Cell membrane</location>
        <topology evidence="1">Multi-pass membrane protein</topology>
    </subcellularLocation>
</comment>
<feature type="transmembrane region" description="Helical" evidence="10">
    <location>
        <begin position="55"/>
        <end position="74"/>
    </location>
</feature>
<feature type="domain" description="CNNM transmembrane" evidence="12">
    <location>
        <begin position="1"/>
        <end position="196"/>
    </location>
</feature>
<comment type="caution">
    <text evidence="13">The sequence shown here is derived from an EMBL/GenBank/DDBJ whole genome shotgun (WGS) entry which is preliminary data.</text>
</comment>
<proteinExistence type="predicted"/>
<evidence type="ECO:0000313" key="14">
    <source>
        <dbReference type="Proteomes" id="UP000321945"/>
    </source>
</evidence>
<dbReference type="CDD" id="cd04590">
    <property type="entry name" value="CBS_pair_CorC_HlyC_assoc"/>
    <property type="match status" value="1"/>
</dbReference>
<gene>
    <name evidence="13" type="ORF">ESV24_08710</name>
</gene>
<feature type="transmembrane region" description="Helical" evidence="10">
    <location>
        <begin position="95"/>
        <end position="119"/>
    </location>
</feature>
<feature type="transmembrane region" description="Helical" evidence="10">
    <location>
        <begin position="139"/>
        <end position="161"/>
    </location>
</feature>
<keyword evidence="7 9" id="KW-0472">Membrane</keyword>
<dbReference type="SMART" id="SM01091">
    <property type="entry name" value="CorC_HlyC"/>
    <property type="match status" value="1"/>
</dbReference>
<evidence type="ECO:0000256" key="7">
    <source>
        <dbReference type="ARBA" id="ARBA00023136"/>
    </source>
</evidence>
<accession>A0A5C6YQ15</accession>
<dbReference type="RefSeq" id="WP_111815912.1">
    <property type="nucleotide sequence ID" value="NZ_CBCRZQ010000005.1"/>
</dbReference>
<evidence type="ECO:0000256" key="5">
    <source>
        <dbReference type="ARBA" id="ARBA00022989"/>
    </source>
</evidence>
<dbReference type="InterPro" id="IPR046342">
    <property type="entry name" value="CBS_dom_sf"/>
</dbReference>
<keyword evidence="3 9" id="KW-0812">Transmembrane</keyword>
<evidence type="ECO:0000259" key="12">
    <source>
        <dbReference type="PROSITE" id="PS51846"/>
    </source>
</evidence>
<dbReference type="EMBL" id="VORU01000006">
    <property type="protein sequence ID" value="TXD69116.1"/>
    <property type="molecule type" value="Genomic_DNA"/>
</dbReference>
<dbReference type="SMART" id="SM00116">
    <property type="entry name" value="CBS"/>
    <property type="match status" value="1"/>
</dbReference>
<evidence type="ECO:0000256" key="3">
    <source>
        <dbReference type="ARBA" id="ARBA00022692"/>
    </source>
</evidence>
<dbReference type="Proteomes" id="UP000321945">
    <property type="component" value="Unassembled WGS sequence"/>
</dbReference>
<dbReference type="InterPro" id="IPR036318">
    <property type="entry name" value="FAD-bd_PCMH-like_sf"/>
</dbReference>
<feature type="domain" description="CBS" evidence="11">
    <location>
        <begin position="277"/>
        <end position="334"/>
    </location>
</feature>
<evidence type="ECO:0000259" key="11">
    <source>
        <dbReference type="PROSITE" id="PS51371"/>
    </source>
</evidence>
<evidence type="ECO:0000256" key="8">
    <source>
        <dbReference type="PROSITE-ProRule" id="PRU00703"/>
    </source>
</evidence>
<dbReference type="GO" id="GO:0050660">
    <property type="term" value="F:flavin adenine dinucleotide binding"/>
    <property type="evidence" value="ECO:0007669"/>
    <property type="project" value="InterPro"/>
</dbReference>
<dbReference type="Gene3D" id="3.10.580.10">
    <property type="entry name" value="CBS-domain"/>
    <property type="match status" value="1"/>
</dbReference>
<dbReference type="Pfam" id="PF00571">
    <property type="entry name" value="CBS"/>
    <property type="match status" value="1"/>
</dbReference>
<evidence type="ECO:0000256" key="9">
    <source>
        <dbReference type="PROSITE-ProRule" id="PRU01193"/>
    </source>
</evidence>
<evidence type="ECO:0000256" key="10">
    <source>
        <dbReference type="SAM" id="Phobius"/>
    </source>
</evidence>
<protein>
    <submittedName>
        <fullName evidence="13">HlyC/CorC family transporter</fullName>
    </submittedName>
</protein>
<name>A0A5C6YQ15_9FLAO</name>
<evidence type="ECO:0000313" key="13">
    <source>
        <dbReference type="EMBL" id="TXD69116.1"/>
    </source>
</evidence>
<dbReference type="PROSITE" id="PS51371">
    <property type="entry name" value="CBS"/>
    <property type="match status" value="1"/>
</dbReference>
<dbReference type="InterPro" id="IPR000644">
    <property type="entry name" value="CBS_dom"/>
</dbReference>
<reference evidence="13 14" key="1">
    <citation type="submission" date="2019-08" db="EMBL/GenBank/DDBJ databases">
        <title>Genome of Aequorivita lipolytica Y10-2 (type strain).</title>
        <authorList>
            <person name="Bowman J.P."/>
        </authorList>
    </citation>
    <scope>NUCLEOTIDE SEQUENCE [LARGE SCALE GENOMIC DNA]</scope>
    <source>
        <strain evidence="13 14">Y10-2</strain>
    </source>
</reference>
<evidence type="ECO:0000256" key="4">
    <source>
        <dbReference type="ARBA" id="ARBA00022737"/>
    </source>
</evidence>
<dbReference type="Pfam" id="PF01595">
    <property type="entry name" value="CNNM"/>
    <property type="match status" value="1"/>
</dbReference>
<dbReference type="InterPro" id="IPR016169">
    <property type="entry name" value="FAD-bd_PCMH_sub2"/>
</dbReference>
<keyword evidence="6 8" id="KW-0129">CBS domain</keyword>
<keyword evidence="14" id="KW-1185">Reference proteome</keyword>
<dbReference type="Pfam" id="PF03471">
    <property type="entry name" value="CorC_HlyC"/>
    <property type="match status" value="1"/>
</dbReference>
<dbReference type="GO" id="GO:0005886">
    <property type="term" value="C:plasma membrane"/>
    <property type="evidence" value="ECO:0007669"/>
    <property type="project" value="UniProtKB-SubCell"/>
</dbReference>
<dbReference type="SUPFAM" id="SSF54631">
    <property type="entry name" value="CBS-domain pair"/>
    <property type="match status" value="1"/>
</dbReference>
<dbReference type="OrthoDB" id="9798188at2"/>
<dbReference type="Gene3D" id="3.30.465.10">
    <property type="match status" value="1"/>
</dbReference>
<keyword evidence="5 9" id="KW-1133">Transmembrane helix</keyword>
<dbReference type="PROSITE" id="PS51846">
    <property type="entry name" value="CNNM"/>
    <property type="match status" value="1"/>
</dbReference>
<dbReference type="AlphaFoldDB" id="A0A5C6YQ15"/>
<evidence type="ECO:0000256" key="1">
    <source>
        <dbReference type="ARBA" id="ARBA00004651"/>
    </source>
</evidence>
<dbReference type="PANTHER" id="PTHR43099:SF5">
    <property type="entry name" value="HLYC_CORC FAMILY TRANSPORTER"/>
    <property type="match status" value="1"/>
</dbReference>
<keyword evidence="2" id="KW-1003">Cell membrane</keyword>
<dbReference type="InterPro" id="IPR005170">
    <property type="entry name" value="Transptr-assoc_dom"/>
</dbReference>
<dbReference type="InterPro" id="IPR002550">
    <property type="entry name" value="CNNM"/>
</dbReference>
<dbReference type="SUPFAM" id="SSF56176">
    <property type="entry name" value="FAD-binding/transporter-associated domain-like"/>
    <property type="match status" value="1"/>
</dbReference>
<dbReference type="PANTHER" id="PTHR43099">
    <property type="entry name" value="UPF0053 PROTEIN YRKA"/>
    <property type="match status" value="1"/>
</dbReference>
<evidence type="ECO:0000256" key="6">
    <source>
        <dbReference type="ARBA" id="ARBA00023122"/>
    </source>
</evidence>
<dbReference type="InterPro" id="IPR044751">
    <property type="entry name" value="Ion_transp-like_CBS"/>
</dbReference>
<organism evidence="13 14">
    <name type="scientific">Aequorivita lipolytica</name>
    <dbReference type="NCBI Taxonomy" id="153267"/>
    <lineage>
        <taxon>Bacteria</taxon>
        <taxon>Pseudomonadati</taxon>
        <taxon>Bacteroidota</taxon>
        <taxon>Flavobacteriia</taxon>
        <taxon>Flavobacteriales</taxon>
        <taxon>Flavobacteriaceae</taxon>
        <taxon>Aequorivita</taxon>
    </lineage>
</organism>
<keyword evidence="4" id="KW-0677">Repeat</keyword>
<sequence length="423" mass="47782">MAILIIFLLILMNGIFAMSEIAMVSSRKSRLETAAKRGDKTAKKALELSQNPGKFLSTVQIGITLIGILTGIYSGEKIEDDLVNYLNNFGLLRQYSETIAVTIIVVTLTFFSLVLGELVPKRIGLTMPEKISKLLSFPMYYISVIAAPFIWLLTFTSDAIIKLFQIKPTLEGRVTEEEIKAIIQEGMEGGAIHEIEQDIMERVISMGDRKVASLMTHRFDTIFLRTTFNVKTINSTVNSEMHSVYPVLNKESGVEGIILLKDLFKHINKPKFKITDHLRQPQYFSENLSAYEALKLFKTGNTHQAIVIDEFGQMQGIVTMNDLLEALVGDVSDFYSSEFDFIHREDGSWLIDAQYPLTEFLRKIDLDDLAEDYPFNTISGLILNQLSRIPATGDTLLWLNFEIEIVDMDGARIDKVLLTDKNQ</sequence>
<evidence type="ECO:0000256" key="2">
    <source>
        <dbReference type="ARBA" id="ARBA00022475"/>
    </source>
</evidence>
<dbReference type="InterPro" id="IPR051676">
    <property type="entry name" value="UPF0053_domain"/>
</dbReference>